<sequence length="339" mass="38947">MSILEKLRQWSVYQENCQTMEQLSTSLVLKFTLIFQLLSSIIAFPLLITASYCLWKSPISKSFHINVKIILQVHLIGFILHCYSRIVIHSLDLYNYMVLDYCSMPPSTIRCFVFRCQYVLGIWLVGATTLPLVLERYIATKRSSNYEYSGCTLGICVTMLQILLASVFTFYSFMNFSFATPVMTYCMAVKIGMFSNVEIIFAISLTVQIISRILFQYLFQVNQNLRLKQLASSLSNRFSLEQNMTSMRILKTFANLQAGFMIIHMAMFLYILPAGAGMEKSTYISLVEMSSSFPLYAVVSILILVRKDRLNKVKLKHSLNTHVNADQGIYFENFNKNLN</sequence>
<dbReference type="Pfam" id="PF10292">
    <property type="entry name" value="7TM_GPCR_Srab"/>
    <property type="match status" value="1"/>
</dbReference>
<evidence type="ECO:0000256" key="2">
    <source>
        <dbReference type="ARBA" id="ARBA00022692"/>
    </source>
</evidence>
<dbReference type="OrthoDB" id="5809673at2759"/>
<evidence type="ECO:0000256" key="5">
    <source>
        <dbReference type="SAM" id="Phobius"/>
    </source>
</evidence>
<evidence type="ECO:0000256" key="1">
    <source>
        <dbReference type="ARBA" id="ARBA00004141"/>
    </source>
</evidence>
<evidence type="ECO:0000313" key="8">
    <source>
        <dbReference type="WormBase" id="C36C5.8"/>
    </source>
</evidence>
<keyword evidence="4 5" id="KW-0472">Membrane</keyword>
<dbReference type="SMR" id="Q8ITZ5"/>
<dbReference type="KEGG" id="cel:CELE_C36C5.8"/>
<evidence type="ECO:0000256" key="4">
    <source>
        <dbReference type="ARBA" id="ARBA00023136"/>
    </source>
</evidence>
<dbReference type="AlphaFoldDB" id="Q8ITZ5"/>
<keyword evidence="3 5" id="KW-1133">Transmembrane helix</keyword>
<feature type="transmembrane region" description="Helical" evidence="5">
    <location>
        <begin position="283"/>
        <end position="305"/>
    </location>
</feature>
<feature type="transmembrane region" description="Helical" evidence="5">
    <location>
        <begin position="67"/>
        <end position="88"/>
    </location>
</feature>
<dbReference type="CTD" id="183264"/>
<feature type="transmembrane region" description="Helical" evidence="5">
    <location>
        <begin position="33"/>
        <end position="55"/>
    </location>
</feature>
<dbReference type="RefSeq" id="NP_503864.3">
    <property type="nucleotide sequence ID" value="NM_071463.5"/>
</dbReference>
<dbReference type="Bgee" id="WBGene00016477">
    <property type="expression patterns" value="Expressed in larva"/>
</dbReference>
<keyword evidence="2 5" id="KW-0812">Transmembrane</keyword>
<organism evidence="6 7">
    <name type="scientific">Caenorhabditis elegans</name>
    <dbReference type="NCBI Taxonomy" id="6239"/>
    <lineage>
        <taxon>Eukaryota</taxon>
        <taxon>Metazoa</taxon>
        <taxon>Ecdysozoa</taxon>
        <taxon>Nematoda</taxon>
        <taxon>Chromadorea</taxon>
        <taxon>Rhabditida</taxon>
        <taxon>Rhabditina</taxon>
        <taxon>Rhabditomorpha</taxon>
        <taxon>Rhabditoidea</taxon>
        <taxon>Rhabditidae</taxon>
        <taxon>Peloderinae</taxon>
        <taxon>Caenorhabditis</taxon>
    </lineage>
</organism>
<dbReference type="HOGENOM" id="CLU_070163_1_0_1"/>
<protein>
    <submittedName>
        <fullName evidence="6">G_PROTEIN_RECEP_F1_2 domain-containing protein</fullName>
    </submittedName>
</protein>
<gene>
    <name evidence="6 8" type="primary">srab-11</name>
    <name evidence="8" type="ORF">C36C5.8</name>
    <name evidence="6" type="ORF">CELE_C36C5.8</name>
</gene>
<name>Q8ITZ5_CAEEL</name>
<dbReference type="UCSC" id="C36C5.8">
    <property type="organism name" value="c. elegans"/>
</dbReference>
<dbReference type="STRING" id="6239.C36C5.8.1"/>
<dbReference type="InterPro" id="IPR053286">
    <property type="entry name" value="Nematode_rcpt-like_srab"/>
</dbReference>
<comment type="subcellular location">
    <subcellularLocation>
        <location evidence="1">Membrane</location>
        <topology evidence="1">Multi-pass membrane protein</topology>
    </subcellularLocation>
</comment>
<dbReference type="eggNOG" id="ENOG502TH34">
    <property type="taxonomic scope" value="Eukaryota"/>
</dbReference>
<evidence type="ECO:0000313" key="6">
    <source>
        <dbReference type="EMBL" id="CCD66867.2"/>
    </source>
</evidence>
<dbReference type="Proteomes" id="UP000001940">
    <property type="component" value="Chromosome V"/>
</dbReference>
<dbReference type="PaxDb" id="6239-C36C5.8"/>
<proteinExistence type="predicted"/>
<reference evidence="6 7" key="1">
    <citation type="journal article" date="1998" name="Science">
        <title>Genome sequence of the nematode C. elegans: a platform for investigating biology.</title>
        <authorList>
            <consortium name="The C. elegans sequencing consortium"/>
            <person name="Sulson J.E."/>
            <person name="Waterston R."/>
        </authorList>
    </citation>
    <scope>NUCLEOTIDE SEQUENCE [LARGE SCALE GENOMIC DNA]</scope>
    <source>
        <strain evidence="6 7">Bristol N2</strain>
    </source>
</reference>
<dbReference type="AGR" id="WB:WBGene00016477"/>
<keyword evidence="7" id="KW-1185">Reference proteome</keyword>
<evidence type="ECO:0000256" key="3">
    <source>
        <dbReference type="ARBA" id="ARBA00022989"/>
    </source>
</evidence>
<accession>Q8ITZ5</accession>
<dbReference type="GeneID" id="183264"/>
<feature type="transmembrane region" description="Helical" evidence="5">
    <location>
        <begin position="253"/>
        <end position="271"/>
    </location>
</feature>
<dbReference type="InterPro" id="IPR019408">
    <property type="entry name" value="7TM_GPCR_serpentine_rcpt_Srab"/>
</dbReference>
<feature type="transmembrane region" description="Helical" evidence="5">
    <location>
        <begin position="112"/>
        <end position="134"/>
    </location>
</feature>
<dbReference type="GO" id="GO:0016020">
    <property type="term" value="C:membrane"/>
    <property type="evidence" value="ECO:0007669"/>
    <property type="project" value="UniProtKB-SubCell"/>
</dbReference>
<feature type="transmembrane region" description="Helical" evidence="5">
    <location>
        <begin position="146"/>
        <end position="173"/>
    </location>
</feature>
<dbReference type="FunCoup" id="Q8ITZ5">
    <property type="interactions" value="8"/>
</dbReference>
<dbReference type="PANTHER" id="PTHR46561:SF5">
    <property type="entry name" value="G_PROTEIN_RECEP_F1_2 DOMAIN-CONTAINING PROTEIN-RELATED"/>
    <property type="match status" value="1"/>
</dbReference>
<dbReference type="EMBL" id="BX284605">
    <property type="protein sequence ID" value="CCD66867.2"/>
    <property type="molecule type" value="Genomic_DNA"/>
</dbReference>
<dbReference type="InParanoid" id="Q8ITZ5"/>
<dbReference type="PANTHER" id="PTHR46561">
    <property type="entry name" value="SERPENTINE RECEPTOR, CLASS AB (CLASS A-LIKE)-RELATED"/>
    <property type="match status" value="1"/>
</dbReference>
<evidence type="ECO:0000313" key="7">
    <source>
        <dbReference type="Proteomes" id="UP000001940"/>
    </source>
</evidence>
<feature type="transmembrane region" description="Helical" evidence="5">
    <location>
        <begin position="199"/>
        <end position="219"/>
    </location>
</feature>
<dbReference type="WormBase" id="C36C5.8">
    <property type="protein sequence ID" value="CE51233"/>
    <property type="gene ID" value="WBGene00016477"/>
    <property type="gene designation" value="srab-11"/>
</dbReference>